<dbReference type="SUPFAM" id="SSF53041">
    <property type="entry name" value="Resolvase-like"/>
    <property type="match status" value="1"/>
</dbReference>
<evidence type="ECO:0000256" key="1">
    <source>
        <dbReference type="ARBA" id="ARBA00022908"/>
    </source>
</evidence>
<gene>
    <name evidence="6" type="ORF">ABHN84_20730</name>
</gene>
<sequence>MSNETLAYVRVSTKQQNIGSQLSQIEKWADLNSTAIDKIWHEEISGTVPAAERPELSQLLKVLRKGDTLVIWWIDRLGRNYTDSGNTIRSLLERGVTIKTVNQNLTLKYQGNTQEKMMTDMTITLLTGMAESERINRLASAQAGRDKLTNAEWTEKYQGRKQDEELHNKIKECLAEKMSIRKIADALSCSTTTVQKVKKSI</sequence>
<feature type="active site" description="O-(5'-phospho-DNA)-serine intermediate" evidence="4">
    <location>
        <position position="12"/>
    </location>
</feature>
<proteinExistence type="predicted"/>
<dbReference type="RefSeq" id="WP_347691073.1">
    <property type="nucleotide sequence ID" value="NZ_JBDPZN010000024.1"/>
</dbReference>
<evidence type="ECO:0000259" key="5">
    <source>
        <dbReference type="PROSITE" id="PS51736"/>
    </source>
</evidence>
<dbReference type="Pfam" id="PF00239">
    <property type="entry name" value="Resolvase"/>
    <property type="match status" value="1"/>
</dbReference>
<dbReference type="Proteomes" id="UP001477278">
    <property type="component" value="Unassembled WGS sequence"/>
</dbReference>
<evidence type="ECO:0000313" key="7">
    <source>
        <dbReference type="Proteomes" id="UP001477278"/>
    </source>
</evidence>
<dbReference type="SMART" id="SM00857">
    <property type="entry name" value="Resolvase"/>
    <property type="match status" value="1"/>
</dbReference>
<keyword evidence="7" id="KW-1185">Reference proteome</keyword>
<protein>
    <submittedName>
        <fullName evidence="6">Recombinase family protein</fullName>
    </submittedName>
</protein>
<evidence type="ECO:0000313" key="6">
    <source>
        <dbReference type="EMBL" id="MEO3684693.1"/>
    </source>
</evidence>
<accession>A0ABV0FV28</accession>
<keyword evidence="2" id="KW-0238">DNA-binding</keyword>
<evidence type="ECO:0000256" key="2">
    <source>
        <dbReference type="ARBA" id="ARBA00023125"/>
    </source>
</evidence>
<dbReference type="InterPro" id="IPR006118">
    <property type="entry name" value="Recombinase_CS"/>
</dbReference>
<dbReference type="PANTHER" id="PTHR30461:SF2">
    <property type="entry name" value="SERINE RECOMBINASE PINE-RELATED"/>
    <property type="match status" value="1"/>
</dbReference>
<dbReference type="PROSITE" id="PS51736">
    <property type="entry name" value="RECOMBINASES_3"/>
    <property type="match status" value="1"/>
</dbReference>
<comment type="caution">
    <text evidence="6">The sequence shown here is derived from an EMBL/GenBank/DDBJ whole genome shotgun (WGS) entry which is preliminary data.</text>
</comment>
<dbReference type="InterPro" id="IPR036162">
    <property type="entry name" value="Resolvase-like_N_sf"/>
</dbReference>
<feature type="domain" description="Resolvase/invertase-type recombinase catalytic" evidence="5">
    <location>
        <begin position="4"/>
        <end position="152"/>
    </location>
</feature>
<dbReference type="InterPro" id="IPR006119">
    <property type="entry name" value="Resolv_N"/>
</dbReference>
<dbReference type="CDD" id="cd03768">
    <property type="entry name" value="SR_ResInv"/>
    <property type="match status" value="1"/>
</dbReference>
<dbReference type="PROSITE" id="PS00397">
    <property type="entry name" value="RECOMBINASES_1"/>
    <property type="match status" value="1"/>
</dbReference>
<reference evidence="6 7" key="1">
    <citation type="submission" date="2024-05" db="EMBL/GenBank/DDBJ databases">
        <title>Genome sequencing of Marine Estuary Bacteria, Shewanella vesiculosa and S. baltica, and Pseudomonas syringae.</title>
        <authorList>
            <person name="Gurung A."/>
            <person name="Maclea K.S."/>
        </authorList>
    </citation>
    <scope>NUCLEOTIDE SEQUENCE [LARGE SCALE GENOMIC DNA]</scope>
    <source>
        <strain evidence="6 7">1A</strain>
    </source>
</reference>
<dbReference type="PROSITE" id="PS00398">
    <property type="entry name" value="RECOMBINASES_2"/>
    <property type="match status" value="1"/>
</dbReference>
<dbReference type="PANTHER" id="PTHR30461">
    <property type="entry name" value="DNA-INVERTASE FROM LAMBDOID PROPHAGE"/>
    <property type="match status" value="1"/>
</dbReference>
<evidence type="ECO:0000256" key="3">
    <source>
        <dbReference type="ARBA" id="ARBA00023172"/>
    </source>
</evidence>
<dbReference type="Gene3D" id="3.40.50.1390">
    <property type="entry name" value="Resolvase, N-terminal catalytic domain"/>
    <property type="match status" value="1"/>
</dbReference>
<dbReference type="EMBL" id="JBDPZN010000024">
    <property type="protein sequence ID" value="MEO3684693.1"/>
    <property type="molecule type" value="Genomic_DNA"/>
</dbReference>
<name>A0ABV0FV28_9GAMM</name>
<evidence type="ECO:0000256" key="4">
    <source>
        <dbReference type="PROSITE-ProRule" id="PRU10137"/>
    </source>
</evidence>
<keyword evidence="3" id="KW-0233">DNA recombination</keyword>
<keyword evidence="1" id="KW-0229">DNA integration</keyword>
<dbReference type="InterPro" id="IPR050639">
    <property type="entry name" value="SSR_resolvase"/>
</dbReference>
<organism evidence="6 7">
    <name type="scientific">Shewanella vesiculosa</name>
    <dbReference type="NCBI Taxonomy" id="518738"/>
    <lineage>
        <taxon>Bacteria</taxon>
        <taxon>Pseudomonadati</taxon>
        <taxon>Pseudomonadota</taxon>
        <taxon>Gammaproteobacteria</taxon>
        <taxon>Alteromonadales</taxon>
        <taxon>Shewanellaceae</taxon>
        <taxon>Shewanella</taxon>
    </lineage>
</organism>